<protein>
    <submittedName>
        <fullName evidence="1">Uncharacterized protein</fullName>
    </submittedName>
</protein>
<dbReference type="Proteomes" id="UP000798662">
    <property type="component" value="Chromosome 1"/>
</dbReference>
<proteinExistence type="predicted"/>
<evidence type="ECO:0000313" key="1">
    <source>
        <dbReference type="EMBL" id="KAK1862025.1"/>
    </source>
</evidence>
<accession>A0ACC3BWA1</accession>
<evidence type="ECO:0000313" key="2">
    <source>
        <dbReference type="Proteomes" id="UP000798662"/>
    </source>
</evidence>
<organism evidence="1 2">
    <name type="scientific">Pyropia yezoensis</name>
    <name type="common">Susabi-nori</name>
    <name type="synonym">Porphyra yezoensis</name>
    <dbReference type="NCBI Taxonomy" id="2788"/>
    <lineage>
        <taxon>Eukaryota</taxon>
        <taxon>Rhodophyta</taxon>
        <taxon>Bangiophyceae</taxon>
        <taxon>Bangiales</taxon>
        <taxon>Bangiaceae</taxon>
        <taxon>Pyropia</taxon>
    </lineage>
</organism>
<reference evidence="1" key="1">
    <citation type="submission" date="2019-11" db="EMBL/GenBank/DDBJ databases">
        <title>Nori genome reveals adaptations in red seaweeds to the harsh intertidal environment.</title>
        <authorList>
            <person name="Wang D."/>
            <person name="Mao Y."/>
        </authorList>
    </citation>
    <scope>NUCLEOTIDE SEQUENCE</scope>
    <source>
        <tissue evidence="1">Gametophyte</tissue>
    </source>
</reference>
<dbReference type="EMBL" id="CM020618">
    <property type="protein sequence ID" value="KAK1862025.1"/>
    <property type="molecule type" value="Genomic_DNA"/>
</dbReference>
<name>A0ACC3BWA1_PYRYE</name>
<gene>
    <name evidence="1" type="ORF">I4F81_004601</name>
</gene>
<keyword evidence="2" id="KW-1185">Reference proteome</keyword>
<comment type="caution">
    <text evidence="1">The sequence shown here is derived from an EMBL/GenBank/DDBJ whole genome shotgun (WGS) entry which is preliminary data.</text>
</comment>
<sequence>MGPPALAPFIITLASPLSRVRWLPPGAAFGGPATPAAVLAVGTASGDAGGDFVALYAATAVDGVASVEPLGGGGSEGGVPHPGRVAGLVPAADGAGVHVASAAGSLATLWQEDDGGLRLEPTGRLPGAEAAVGVAVLSGGGVALAGAHGTVGLFDPAGGGGGRGGGGRGGGGDPVAAVRHVDPVGATAAAAAGPQLVAVAGVAGGVALVDSRAPGVTGRLGGVGGGLITCLVGDVAAPAYLLGGTEAGELVVWDRRYAAPPSAGVAGGAGAAGDGGRGEPLARTRLHAGPLWEVALSAGGTALTAGEDGLVYAVDFAAASRAGVLGGGGTGGGGGRMGARGARGGGVWEAPLSSRHVRLLAGGRLGVNSVDVHGGSGLVAWCGDGGGLAVSAEGL</sequence>